<reference evidence="1" key="1">
    <citation type="submission" date="2020-12" db="EMBL/GenBank/DDBJ databases">
        <title>Vagococcus allomyrinae sp. nov. and Enterococcus lavae sp. nov., isolated from the larvae of Allomyrina dichotoma.</title>
        <authorList>
            <person name="Lee S.D."/>
        </authorList>
    </citation>
    <scope>NUCLEOTIDE SEQUENCE</scope>
    <source>
        <strain evidence="1">BWB3-3</strain>
    </source>
</reference>
<accession>A0A940PJ58</accession>
<name>A0A940PJ58_9ENTE</name>
<gene>
    <name evidence="1" type="ORF">I6N95_26375</name>
</gene>
<sequence length="147" mass="16465">MKDTVLTLAYVIKHGVNFEDNLSYGGPYGQGIVSYGEGDQEELFSGLAYDLFPSGELECYLFVDKGVKEGVMVDFYSSGEVKSIHNMHKSASYGDQFEFFETGQLKRQEARIAGVLMTYTEFNEQGAIVSEKRQPTKTDRLLAKKFG</sequence>
<organism evidence="1 2">
    <name type="scientific">Vagococcus allomyrinae</name>
    <dbReference type="NCBI Taxonomy" id="2794353"/>
    <lineage>
        <taxon>Bacteria</taxon>
        <taxon>Bacillati</taxon>
        <taxon>Bacillota</taxon>
        <taxon>Bacilli</taxon>
        <taxon>Lactobacillales</taxon>
        <taxon>Enterococcaceae</taxon>
        <taxon>Vagococcus</taxon>
    </lineage>
</organism>
<dbReference type="Proteomes" id="UP000674938">
    <property type="component" value="Unassembled WGS sequence"/>
</dbReference>
<dbReference type="AlphaFoldDB" id="A0A940PJ58"/>
<proteinExistence type="predicted"/>
<dbReference type="Gene3D" id="3.90.930.1">
    <property type="match status" value="1"/>
</dbReference>
<evidence type="ECO:0000313" key="2">
    <source>
        <dbReference type="Proteomes" id="UP000674938"/>
    </source>
</evidence>
<protein>
    <submittedName>
        <fullName evidence="1">Uncharacterized protein</fullName>
    </submittedName>
</protein>
<dbReference type="RefSeq" id="WP_209533077.1">
    <property type="nucleotide sequence ID" value="NZ_JAEEGA010000031.1"/>
</dbReference>
<comment type="caution">
    <text evidence="1">The sequence shown here is derived from an EMBL/GenBank/DDBJ whole genome shotgun (WGS) entry which is preliminary data.</text>
</comment>
<keyword evidence="2" id="KW-1185">Reference proteome</keyword>
<dbReference type="EMBL" id="JAEEGA010000031">
    <property type="protein sequence ID" value="MBP1044541.1"/>
    <property type="molecule type" value="Genomic_DNA"/>
</dbReference>
<evidence type="ECO:0000313" key="1">
    <source>
        <dbReference type="EMBL" id="MBP1044541.1"/>
    </source>
</evidence>